<gene>
    <name evidence="1" type="primary">AVEN_222432_1</name>
    <name evidence="1" type="ORF">TNCV_4662421</name>
</gene>
<evidence type="ECO:0000313" key="1">
    <source>
        <dbReference type="EMBL" id="GFY09051.1"/>
    </source>
</evidence>
<name>A0A8X6SII4_TRICX</name>
<evidence type="ECO:0000313" key="2">
    <source>
        <dbReference type="Proteomes" id="UP000887159"/>
    </source>
</evidence>
<sequence length="282" mass="32373">MAALVSEYTLEFFTLLNARGKKELIEWCMKEGLIASSYECPKCNEQMGLNERKSVVLDGFEWRCRKKKRCSKRWRFQIELSNNKSEKKKNVKSSITKLQNKTEEEIEKLNNVGLLARKNRFLEFRTEVKDILDSIISICEENDEETYCTEKDDILDTLEAILVAIDTQLMPSVVNSDFEVKNQGSSQGLVSARSAEVKLPTLSLSIFPGVTEEWLVFSDLFEAAVSNNKNLTGAQKLQYLKGSLKSYALKIVNSLSITNDNFEIAWKLLKDRYFNKREIMSS</sequence>
<dbReference type="PANTHER" id="PTHR22954:SF3">
    <property type="entry name" value="PROTEIN CBG08539"/>
    <property type="match status" value="1"/>
</dbReference>
<reference evidence="1" key="1">
    <citation type="submission" date="2020-08" db="EMBL/GenBank/DDBJ databases">
        <title>Multicomponent nature underlies the extraordinary mechanical properties of spider dragline silk.</title>
        <authorList>
            <person name="Kono N."/>
            <person name="Nakamura H."/>
            <person name="Mori M."/>
            <person name="Yoshida Y."/>
            <person name="Ohtoshi R."/>
            <person name="Malay A.D."/>
            <person name="Moran D.A.P."/>
            <person name="Tomita M."/>
            <person name="Numata K."/>
            <person name="Arakawa K."/>
        </authorList>
    </citation>
    <scope>NUCLEOTIDE SEQUENCE</scope>
</reference>
<dbReference type="EMBL" id="BMAU01021284">
    <property type="protein sequence ID" value="GFY09051.1"/>
    <property type="molecule type" value="Genomic_DNA"/>
</dbReference>
<dbReference type="PANTHER" id="PTHR22954">
    <property type="entry name" value="RETROVIRAL PROTEASE-RELATED"/>
    <property type="match status" value="1"/>
</dbReference>
<dbReference type="AlphaFoldDB" id="A0A8X6SII4"/>
<dbReference type="Pfam" id="PF03564">
    <property type="entry name" value="DUF1759"/>
    <property type="match status" value="1"/>
</dbReference>
<proteinExistence type="predicted"/>
<protein>
    <submittedName>
        <fullName evidence="1">DUF1758 domain-containing protein</fullName>
    </submittedName>
</protein>
<dbReference type="Proteomes" id="UP000887159">
    <property type="component" value="Unassembled WGS sequence"/>
</dbReference>
<keyword evidence="2" id="KW-1185">Reference proteome</keyword>
<organism evidence="1 2">
    <name type="scientific">Trichonephila clavipes</name>
    <name type="common">Golden silk orbweaver</name>
    <name type="synonym">Nephila clavipes</name>
    <dbReference type="NCBI Taxonomy" id="2585209"/>
    <lineage>
        <taxon>Eukaryota</taxon>
        <taxon>Metazoa</taxon>
        <taxon>Ecdysozoa</taxon>
        <taxon>Arthropoda</taxon>
        <taxon>Chelicerata</taxon>
        <taxon>Arachnida</taxon>
        <taxon>Araneae</taxon>
        <taxon>Araneomorphae</taxon>
        <taxon>Entelegynae</taxon>
        <taxon>Araneoidea</taxon>
        <taxon>Nephilidae</taxon>
        <taxon>Trichonephila</taxon>
    </lineage>
</organism>
<comment type="caution">
    <text evidence="1">The sequence shown here is derived from an EMBL/GenBank/DDBJ whole genome shotgun (WGS) entry which is preliminary data.</text>
</comment>
<accession>A0A8X6SII4</accession>
<dbReference type="InterPro" id="IPR005312">
    <property type="entry name" value="DUF1759"/>
</dbReference>